<keyword evidence="3" id="KW-1185">Reference proteome</keyword>
<reference evidence="2 4" key="1">
    <citation type="submission" date="2008-07" db="EMBL/GenBank/DDBJ databases">
        <authorList>
            <person name="Dermauw W.R."/>
            <person name="Van Leeuwen T."/>
            <person name="Vanholme B."/>
            <person name="Tirry L."/>
        </authorList>
    </citation>
    <scope>NUCLEOTIDE SEQUENCE</scope>
</reference>
<evidence type="ECO:0000313" key="2">
    <source>
        <dbReference type="EMBL" id="ACF54661.1"/>
    </source>
</evidence>
<evidence type="ECO:0000313" key="3">
    <source>
        <dbReference type="Proteomes" id="UP000515146"/>
    </source>
</evidence>
<dbReference type="RefSeq" id="YP_002650708.1">
    <property type="nucleotide sequence ID" value="NC_012218.1"/>
</dbReference>
<dbReference type="AlphaFoldDB" id="C1IWC2"/>
<dbReference type="EMBL" id="EU884425">
    <property type="protein sequence ID" value="ACF54661.1"/>
    <property type="molecule type" value="Genomic_DNA"/>
</dbReference>
<keyword evidence="1" id="KW-0472">Membrane</keyword>
<geneLocation type="mitochondrion" evidence="2 4"/>
<dbReference type="KEGG" id="dpte:7564646"/>
<evidence type="ECO:0000256" key="1">
    <source>
        <dbReference type="SAM" id="Phobius"/>
    </source>
</evidence>
<name>C1IWC2_DERPT</name>
<dbReference type="Proteomes" id="UP000515146">
    <property type="component" value="Mitochondrion MT"/>
</dbReference>
<proteinExistence type="predicted"/>
<feature type="transmembrane region" description="Helical" evidence="1">
    <location>
        <begin position="12"/>
        <end position="37"/>
    </location>
</feature>
<keyword evidence="1" id="KW-0812">Transmembrane</keyword>
<evidence type="ECO:0000313" key="4">
    <source>
        <dbReference type="RefSeq" id="YP_002650708.1"/>
    </source>
</evidence>
<accession>C1IWC2</accession>
<keyword evidence="1" id="KW-1133">Transmembrane helix</keyword>
<sequence length="51" mass="6003">MLPQMMPLPWLFVFVFVFLGMFTAFLMVSMGYVGFFVEKKMLKTSVISMPW</sequence>
<dbReference type="GeneID" id="7564646"/>
<gene>
    <name evidence="2 4" type="primary">ATP8</name>
    <name evidence="4" type="ORF">KEG94_p13</name>
</gene>
<dbReference type="CTD" id="4509"/>
<reference evidence="2 4" key="2">
    <citation type="journal article" date="2009" name="BMC Genomics">
        <title>The complete mitochondrial genome of the house dust mite Dermatophagoides pteronyssinus (Trouessart): a novel gene arrangement among arthropods.</title>
        <authorList>
            <person name="Dermauw W."/>
            <person name="Van Leeuwen T."/>
            <person name="Vanholme B."/>
            <person name="Tirry L."/>
        </authorList>
    </citation>
    <scope>NUCLEOTIDE SEQUENCE</scope>
</reference>
<reference evidence="4" key="4">
    <citation type="submission" date="2025-04" db="UniProtKB">
        <authorList>
            <consortium name="RefSeq"/>
        </authorList>
    </citation>
    <scope>IDENTIFICATION</scope>
</reference>
<protein>
    <submittedName>
        <fullName evidence="2 4">ATP synthase F0 subunit 8</fullName>
    </submittedName>
</protein>
<organism evidence="2">
    <name type="scientific">Dermatophagoides pteronyssinus</name>
    <name type="common">European house dust mite</name>
    <dbReference type="NCBI Taxonomy" id="6956"/>
    <lineage>
        <taxon>Eukaryota</taxon>
        <taxon>Metazoa</taxon>
        <taxon>Ecdysozoa</taxon>
        <taxon>Arthropoda</taxon>
        <taxon>Chelicerata</taxon>
        <taxon>Arachnida</taxon>
        <taxon>Acari</taxon>
        <taxon>Acariformes</taxon>
        <taxon>Sarcoptiformes</taxon>
        <taxon>Astigmata</taxon>
        <taxon>Psoroptidia</taxon>
        <taxon>Analgoidea</taxon>
        <taxon>Pyroglyphidae</taxon>
        <taxon>Dermatophagoidinae</taxon>
        <taxon>Dermatophagoides</taxon>
    </lineage>
</organism>
<reference evidence="4" key="3">
    <citation type="submission" date="2009-03" db="EMBL/GenBank/DDBJ databases">
        <authorList>
            <consortium name="NCBI Genome Project"/>
        </authorList>
    </citation>
    <scope>NUCLEOTIDE SEQUENCE</scope>
</reference>
<keyword evidence="2 4" id="KW-0496">Mitochondrion</keyword>